<dbReference type="PRINTS" id="PR00685">
    <property type="entry name" value="TIFACTORIIB"/>
</dbReference>
<dbReference type="PANTHER" id="PTHR11618:SF13">
    <property type="entry name" value="TRANSCRIPTION INITIATION FACTOR IIB"/>
    <property type="match status" value="1"/>
</dbReference>
<dbReference type="Proteomes" id="UP001163046">
    <property type="component" value="Unassembled WGS sequence"/>
</dbReference>
<dbReference type="Gene3D" id="2.20.25.10">
    <property type="match status" value="1"/>
</dbReference>
<dbReference type="Gene3D" id="1.10.472.10">
    <property type="entry name" value="Cyclin-like"/>
    <property type="match status" value="1"/>
</dbReference>
<dbReference type="SUPFAM" id="SSF47954">
    <property type="entry name" value="Cyclin-like"/>
    <property type="match status" value="1"/>
</dbReference>
<dbReference type="OrthoDB" id="511529at2759"/>
<feature type="compositionally biased region" description="Polar residues" evidence="3">
    <location>
        <begin position="359"/>
        <end position="369"/>
    </location>
</feature>
<dbReference type="GO" id="GO:0070897">
    <property type="term" value="P:transcription preinitiation complex assembly"/>
    <property type="evidence" value="ECO:0007669"/>
    <property type="project" value="InterPro"/>
</dbReference>
<organism evidence="4 5">
    <name type="scientific">Desmophyllum pertusum</name>
    <dbReference type="NCBI Taxonomy" id="174260"/>
    <lineage>
        <taxon>Eukaryota</taxon>
        <taxon>Metazoa</taxon>
        <taxon>Cnidaria</taxon>
        <taxon>Anthozoa</taxon>
        <taxon>Hexacorallia</taxon>
        <taxon>Scleractinia</taxon>
        <taxon>Caryophylliina</taxon>
        <taxon>Caryophylliidae</taxon>
        <taxon>Desmophyllum</taxon>
    </lineage>
</organism>
<sequence>MPSECPNCHEMAVDEEPGGEVVCRECGAVVDSRVFNFETDGTGWTLMSADGTAKFDGRFELGKAIRKRLPTSDTSASKKQLQKCLYLQVKRMKLSNDILLEAREFLFTTVTAKINSGEIRHVAHRRSVFVASCLFIVCRRNNIQLTYKRMAEVAECNMFLLGKSVKNILKTLDITLDPLGVEAVVLGVLSQLSVTDKSCKKLSLDLWHIFKYFSLLAARNHIAASTALVLLVLESKKISPSKEKIAEILGKNSVTDVQLKTQLKNVRSSLLELAKDVPWIPKSVRRVDIVRHIVNIVDFHKKCGKLDLSLVKSLWMKRKELAEKDRKTKIQMAKARILDKEQGQPSSGEPSSSGETDSCHSLQNSVSSHQGKDEVVVLQSETTSSVQTADPRANSLEVSVYIQSSNCASSSSDVFTSGSDSDLDDNDVLIENLLKSGYSEEELMDGYFESRMCDLQSSECDPEGEREDLDELDIGEMEMHHYLWSVAEMERIRNLKDSEESQQEQD</sequence>
<evidence type="ECO:0000313" key="5">
    <source>
        <dbReference type="Proteomes" id="UP001163046"/>
    </source>
</evidence>
<reference evidence="4" key="1">
    <citation type="submission" date="2023-01" db="EMBL/GenBank/DDBJ databases">
        <title>Genome assembly of the deep-sea coral Lophelia pertusa.</title>
        <authorList>
            <person name="Herrera S."/>
            <person name="Cordes E."/>
        </authorList>
    </citation>
    <scope>NUCLEOTIDE SEQUENCE</scope>
    <source>
        <strain evidence="4">USNM1676648</strain>
        <tissue evidence="4">Polyp</tissue>
    </source>
</reference>
<evidence type="ECO:0000256" key="1">
    <source>
        <dbReference type="ARBA" id="ARBA00023015"/>
    </source>
</evidence>
<evidence type="ECO:0000256" key="2">
    <source>
        <dbReference type="ARBA" id="ARBA00023163"/>
    </source>
</evidence>
<dbReference type="GO" id="GO:0005634">
    <property type="term" value="C:nucleus"/>
    <property type="evidence" value="ECO:0007669"/>
    <property type="project" value="TreeGrafter"/>
</dbReference>
<comment type="caution">
    <text evidence="4">The sequence shown here is derived from an EMBL/GenBank/DDBJ whole genome shotgun (WGS) entry which is preliminary data.</text>
</comment>
<dbReference type="EMBL" id="MU826830">
    <property type="protein sequence ID" value="KAJ7373565.1"/>
    <property type="molecule type" value="Genomic_DNA"/>
</dbReference>
<dbReference type="PANTHER" id="PTHR11618">
    <property type="entry name" value="TRANSCRIPTION INITIATION FACTOR IIB-RELATED"/>
    <property type="match status" value="1"/>
</dbReference>
<feature type="region of interest" description="Disordered" evidence="3">
    <location>
        <begin position="336"/>
        <end position="391"/>
    </location>
</feature>
<evidence type="ECO:0000256" key="3">
    <source>
        <dbReference type="SAM" id="MobiDB-lite"/>
    </source>
</evidence>
<protein>
    <recommendedName>
        <fullName evidence="6">B-related factor 1</fullName>
    </recommendedName>
</protein>
<dbReference type="InterPro" id="IPR036915">
    <property type="entry name" value="Cyclin-like_sf"/>
</dbReference>
<dbReference type="AlphaFoldDB" id="A0A9W9Z215"/>
<dbReference type="GO" id="GO:0097550">
    <property type="term" value="C:transcription preinitiation complex"/>
    <property type="evidence" value="ECO:0007669"/>
    <property type="project" value="TreeGrafter"/>
</dbReference>
<proteinExistence type="predicted"/>
<keyword evidence="5" id="KW-1185">Reference proteome</keyword>
<accession>A0A9W9Z215</accession>
<dbReference type="InterPro" id="IPR000812">
    <property type="entry name" value="TFIIB"/>
</dbReference>
<feature type="compositionally biased region" description="Polar residues" evidence="3">
    <location>
        <begin position="379"/>
        <end position="388"/>
    </location>
</feature>
<feature type="compositionally biased region" description="Low complexity" evidence="3">
    <location>
        <begin position="343"/>
        <end position="355"/>
    </location>
</feature>
<name>A0A9W9Z215_9CNID</name>
<keyword evidence="2" id="KW-0804">Transcription</keyword>
<evidence type="ECO:0008006" key="6">
    <source>
        <dbReference type="Google" id="ProtNLM"/>
    </source>
</evidence>
<evidence type="ECO:0000313" key="4">
    <source>
        <dbReference type="EMBL" id="KAJ7373565.1"/>
    </source>
</evidence>
<gene>
    <name evidence="4" type="ORF">OS493_011168</name>
</gene>
<keyword evidence="1" id="KW-0805">Transcription regulation</keyword>